<dbReference type="PANTHER" id="PTHR30454:SF0">
    <property type="entry name" value="4-HYDROXY-3-METHYLBUT-2-EN-1-YL DIPHOSPHATE SYNTHASE (FERREDOXIN), CHLOROPLASTIC"/>
    <property type="match status" value="1"/>
</dbReference>
<accession>A0A931APR8</accession>
<dbReference type="Gene3D" id="3.30.413.10">
    <property type="entry name" value="Sulfite Reductase Hemoprotein, domain 1"/>
    <property type="match status" value="1"/>
</dbReference>
<keyword evidence="6 7" id="KW-0414">Isoprene biosynthesis</keyword>
<dbReference type="RefSeq" id="WP_270453581.1">
    <property type="nucleotide sequence ID" value="NZ_JADPIE010000003.1"/>
</dbReference>
<feature type="binding site" evidence="7">
    <location>
        <position position="305"/>
    </location>
    <ligand>
        <name>[4Fe-4S] cluster</name>
        <dbReference type="ChEBI" id="CHEBI:49883"/>
    </ligand>
</feature>
<evidence type="ECO:0000256" key="7">
    <source>
        <dbReference type="HAMAP-Rule" id="MF_00159"/>
    </source>
</evidence>
<dbReference type="GO" id="GO:0046429">
    <property type="term" value="F:4-hydroxy-3-methylbut-2-en-1-yl diphosphate synthase activity (ferredoxin)"/>
    <property type="evidence" value="ECO:0007669"/>
    <property type="project" value="UniProtKB-UniRule"/>
</dbReference>
<proteinExistence type="inferred from homology"/>
<keyword evidence="4 7" id="KW-0408">Iron</keyword>
<evidence type="ECO:0000259" key="9">
    <source>
        <dbReference type="Pfam" id="PF26540"/>
    </source>
</evidence>
<dbReference type="NCBIfam" id="NF001540">
    <property type="entry name" value="PRK00366.1"/>
    <property type="match status" value="1"/>
</dbReference>
<comment type="caution">
    <text evidence="10">The sequence shown here is derived from an EMBL/GenBank/DDBJ whole genome shotgun (WGS) entry which is preliminary data.</text>
</comment>
<dbReference type="EC" id="1.17.7.3" evidence="7"/>
<dbReference type="AlphaFoldDB" id="A0A931APR8"/>
<dbReference type="InterPro" id="IPR045854">
    <property type="entry name" value="NO2/SO3_Rdtase_4Fe4S_sf"/>
</dbReference>
<feature type="domain" description="IspG TIM-barrel" evidence="8">
    <location>
        <begin position="7"/>
        <end position="244"/>
    </location>
</feature>
<comment type="function">
    <text evidence="7">Converts 2C-methyl-D-erythritol 2,4-cyclodiphosphate (ME-2,4cPP) into 1-hydroxy-2-methyl-2-(E)-butenyl 4-diphosphate.</text>
</comment>
<comment type="catalytic activity">
    <reaction evidence="7">
        <text>(2E)-4-hydroxy-3-methylbut-2-enyl diphosphate + oxidized [flavodoxin] + H2O + 2 H(+) = 2-C-methyl-D-erythritol 2,4-cyclic diphosphate + reduced [flavodoxin]</text>
        <dbReference type="Rhea" id="RHEA:43604"/>
        <dbReference type="Rhea" id="RHEA-COMP:10622"/>
        <dbReference type="Rhea" id="RHEA-COMP:10623"/>
        <dbReference type="ChEBI" id="CHEBI:15377"/>
        <dbReference type="ChEBI" id="CHEBI:15378"/>
        <dbReference type="ChEBI" id="CHEBI:57618"/>
        <dbReference type="ChEBI" id="CHEBI:58210"/>
        <dbReference type="ChEBI" id="CHEBI:58483"/>
        <dbReference type="ChEBI" id="CHEBI:128753"/>
        <dbReference type="EC" id="1.17.7.3"/>
    </reaction>
</comment>
<evidence type="ECO:0000256" key="2">
    <source>
        <dbReference type="ARBA" id="ARBA00022723"/>
    </source>
</evidence>
<dbReference type="Pfam" id="PF26540">
    <property type="entry name" value="GcpE_C"/>
    <property type="match status" value="1"/>
</dbReference>
<dbReference type="SUPFAM" id="SSF51717">
    <property type="entry name" value="Dihydropteroate synthetase-like"/>
    <property type="match status" value="1"/>
</dbReference>
<dbReference type="InterPro" id="IPR016425">
    <property type="entry name" value="IspG_bac"/>
</dbReference>
<dbReference type="GO" id="GO:0141197">
    <property type="term" value="F:4-hydroxy-3-methylbut-2-enyl-diphosphate synthase activity (flavodoxin)"/>
    <property type="evidence" value="ECO:0007669"/>
    <property type="project" value="UniProtKB-EC"/>
</dbReference>
<dbReference type="EMBL" id="JADPIE010000003">
    <property type="protein sequence ID" value="MBF8436672.1"/>
    <property type="molecule type" value="Genomic_DNA"/>
</dbReference>
<comment type="similarity">
    <text evidence="7">Belongs to the IspG family.</text>
</comment>
<keyword evidence="2 7" id="KW-0479">Metal-binding</keyword>
<evidence type="ECO:0000256" key="1">
    <source>
        <dbReference type="ARBA" id="ARBA00022485"/>
    </source>
</evidence>
<dbReference type="PANTHER" id="PTHR30454">
    <property type="entry name" value="4-HYDROXY-3-METHYLBUT-2-EN-1-YL DIPHOSPHATE SYNTHASE"/>
    <property type="match status" value="1"/>
</dbReference>
<keyword evidence="11" id="KW-1185">Reference proteome</keyword>
<dbReference type="FunFam" id="3.20.20.20:FF:000001">
    <property type="entry name" value="4-hydroxy-3-methylbut-2-en-1-yl diphosphate synthase (flavodoxin)"/>
    <property type="match status" value="1"/>
</dbReference>
<comment type="cofactor">
    <cofactor evidence="7">
        <name>[4Fe-4S] cluster</name>
        <dbReference type="ChEBI" id="CHEBI:49883"/>
    </cofactor>
    <text evidence="7">Binds 1 [4Fe-4S] cluster.</text>
</comment>
<dbReference type="Proteomes" id="UP000621436">
    <property type="component" value="Unassembled WGS sequence"/>
</dbReference>
<dbReference type="InterPro" id="IPR004588">
    <property type="entry name" value="IspG_bac-typ"/>
</dbReference>
<name>A0A931APR8_9FIRM</name>
<dbReference type="GO" id="GO:0051539">
    <property type="term" value="F:4 iron, 4 sulfur cluster binding"/>
    <property type="evidence" value="ECO:0007669"/>
    <property type="project" value="UniProtKB-UniRule"/>
</dbReference>
<evidence type="ECO:0000313" key="11">
    <source>
        <dbReference type="Proteomes" id="UP000621436"/>
    </source>
</evidence>
<evidence type="ECO:0000256" key="6">
    <source>
        <dbReference type="ARBA" id="ARBA00023229"/>
    </source>
</evidence>
<sequence>MIRRNAKAVNLGDLKIGGDAPISIQSMTNTKTVDIEATITQIKELSTAGCEIIRVAVPDSESVNALPEIIQDSPIPVIADIHFDYRLALGAIEAGIDGLRLNPGNIGGFDRVKQVVNASKEAGIPIRVGVNSGSLDEEIAKKYGHSAEAMVASASKHINYLEKLNFTDIIVSLKSSSIMMTLEANQLFAEKYDYPLHIGITEAGSGRAGDIKSAAGIGALLSHGLGDTLRISLTDDPVREVEAGIEILKSFGMRDKGIEIISCPTCGRTEIDLLKLSRDVKAALKGSDLNLTVAVMGCAVNGPGEASQADIGIAGGKGVGLIFKKGEIIKKVSEDELLDELITEIKKMECE</sequence>
<dbReference type="GO" id="GO:0016114">
    <property type="term" value="P:terpenoid biosynthetic process"/>
    <property type="evidence" value="ECO:0007669"/>
    <property type="project" value="InterPro"/>
</dbReference>
<dbReference type="HAMAP" id="MF_00159">
    <property type="entry name" value="IspG"/>
    <property type="match status" value="1"/>
</dbReference>
<dbReference type="PIRSF" id="PIRSF004640">
    <property type="entry name" value="IspG"/>
    <property type="match status" value="1"/>
</dbReference>
<feature type="binding site" evidence="7">
    <location>
        <position position="298"/>
    </location>
    <ligand>
        <name>[4Fe-4S] cluster</name>
        <dbReference type="ChEBI" id="CHEBI:49883"/>
    </ligand>
</feature>
<protein>
    <recommendedName>
        <fullName evidence="7">4-hydroxy-3-methylbut-2-en-1-yl diphosphate synthase (flavodoxin)</fullName>
        <ecNumber evidence="7">1.17.7.3</ecNumber>
    </recommendedName>
    <alternativeName>
        <fullName evidence="7">1-hydroxy-2-methyl-2-(E)-butenyl 4-diphosphate synthase</fullName>
    </alternativeName>
</protein>
<gene>
    <name evidence="7 10" type="primary">ispG</name>
    <name evidence="10" type="synonym">gcpE</name>
    <name evidence="10" type="ORF">I0Q91_06270</name>
</gene>
<dbReference type="GO" id="GO:0005506">
    <property type="term" value="F:iron ion binding"/>
    <property type="evidence" value="ECO:0007669"/>
    <property type="project" value="InterPro"/>
</dbReference>
<dbReference type="InterPro" id="IPR058578">
    <property type="entry name" value="IspG_TIM"/>
</dbReference>
<feature type="domain" description="IspG C-terminal" evidence="9">
    <location>
        <begin position="259"/>
        <end position="347"/>
    </location>
</feature>
<dbReference type="InterPro" id="IPR011005">
    <property type="entry name" value="Dihydropteroate_synth-like_sf"/>
</dbReference>
<evidence type="ECO:0000256" key="3">
    <source>
        <dbReference type="ARBA" id="ARBA00023002"/>
    </source>
</evidence>
<keyword evidence="1 7" id="KW-0004">4Fe-4S</keyword>
<dbReference type="GO" id="GO:0019288">
    <property type="term" value="P:isopentenyl diphosphate biosynthetic process, methylerythritol 4-phosphate pathway"/>
    <property type="evidence" value="ECO:0007669"/>
    <property type="project" value="UniProtKB-UniRule"/>
</dbReference>
<reference evidence="10" key="1">
    <citation type="submission" date="2020-11" db="EMBL/GenBank/DDBJ databases">
        <title>Halonatronomonas betainensis gen. nov., sp. nov. a novel haloalkaliphilic representative of the family Halanaerobiacae capable of betaine degradation.</title>
        <authorList>
            <person name="Boltyanskaya Y."/>
            <person name="Kevbrin V."/>
            <person name="Detkova E."/>
            <person name="Grouzdev D.S."/>
            <person name="Koziaeva V."/>
            <person name="Zhilina T."/>
        </authorList>
    </citation>
    <scope>NUCLEOTIDE SEQUENCE</scope>
    <source>
        <strain evidence="10">Z-7014</strain>
    </source>
</reference>
<feature type="binding site" evidence="7">
    <location>
        <position position="266"/>
    </location>
    <ligand>
        <name>[4Fe-4S] cluster</name>
        <dbReference type="ChEBI" id="CHEBI:49883"/>
    </ligand>
</feature>
<evidence type="ECO:0000256" key="4">
    <source>
        <dbReference type="ARBA" id="ARBA00023004"/>
    </source>
</evidence>
<keyword evidence="5 7" id="KW-0411">Iron-sulfur</keyword>
<evidence type="ECO:0000256" key="5">
    <source>
        <dbReference type="ARBA" id="ARBA00023014"/>
    </source>
</evidence>
<dbReference type="NCBIfam" id="TIGR00612">
    <property type="entry name" value="ispG_gcpE"/>
    <property type="match status" value="1"/>
</dbReference>
<keyword evidence="3 7" id="KW-0560">Oxidoreductase</keyword>
<dbReference type="Pfam" id="PF04551">
    <property type="entry name" value="GcpE"/>
    <property type="match status" value="1"/>
</dbReference>
<dbReference type="InterPro" id="IPR058579">
    <property type="entry name" value="IspG_C"/>
</dbReference>
<evidence type="ECO:0000313" key="10">
    <source>
        <dbReference type="EMBL" id="MBF8436672.1"/>
    </source>
</evidence>
<evidence type="ECO:0000259" key="8">
    <source>
        <dbReference type="Pfam" id="PF04551"/>
    </source>
</evidence>
<comment type="pathway">
    <text evidence="7">Isoprenoid biosynthesis; isopentenyl diphosphate biosynthesis via DXP pathway; isopentenyl diphosphate from 1-deoxy-D-xylulose 5-phosphate: step 5/6.</text>
</comment>
<dbReference type="Gene3D" id="3.20.20.20">
    <property type="entry name" value="Dihydropteroate synthase-like"/>
    <property type="match status" value="1"/>
</dbReference>
<organism evidence="10 11">
    <name type="scientific">Halonatronomonas betaini</name>
    <dbReference type="NCBI Taxonomy" id="2778430"/>
    <lineage>
        <taxon>Bacteria</taxon>
        <taxon>Bacillati</taxon>
        <taxon>Bacillota</taxon>
        <taxon>Clostridia</taxon>
        <taxon>Halanaerobiales</taxon>
        <taxon>Halarsenatibacteraceae</taxon>
        <taxon>Halonatronomonas</taxon>
    </lineage>
</organism>
<dbReference type="SUPFAM" id="SSF56014">
    <property type="entry name" value="Nitrite and sulphite reductase 4Fe-4S domain-like"/>
    <property type="match status" value="1"/>
</dbReference>
<feature type="binding site" evidence="7">
    <location>
        <position position="263"/>
    </location>
    <ligand>
        <name>[4Fe-4S] cluster</name>
        <dbReference type="ChEBI" id="CHEBI:49883"/>
    </ligand>
</feature>